<organism evidence="4 5">
    <name type="scientific">Fusobacterium mortiferum</name>
    <dbReference type="NCBI Taxonomy" id="850"/>
    <lineage>
        <taxon>Bacteria</taxon>
        <taxon>Fusobacteriati</taxon>
        <taxon>Fusobacteriota</taxon>
        <taxon>Fusobacteriia</taxon>
        <taxon>Fusobacteriales</taxon>
        <taxon>Fusobacteriaceae</taxon>
        <taxon>Fusobacterium</taxon>
    </lineage>
</organism>
<evidence type="ECO:0000256" key="2">
    <source>
        <dbReference type="SAM" id="SignalP"/>
    </source>
</evidence>
<feature type="domain" description="YMGG-like Gly-zipper" evidence="3">
    <location>
        <begin position="22"/>
        <end position="61"/>
    </location>
</feature>
<dbReference type="RefSeq" id="WP_005886636.1">
    <property type="nucleotide sequence ID" value="NZ_CABMMQ010000002.1"/>
</dbReference>
<proteinExistence type="predicted"/>
<reference evidence="4 5" key="1">
    <citation type="submission" date="2018-08" db="EMBL/GenBank/DDBJ databases">
        <title>A genome reference for cultivated species of the human gut microbiota.</title>
        <authorList>
            <person name="Zou Y."/>
            <person name="Xue W."/>
            <person name="Luo G."/>
        </authorList>
    </citation>
    <scope>NUCLEOTIDE SEQUENCE [LARGE SCALE GENOMIC DNA]</scope>
    <source>
        <strain evidence="4 5">AM25-1</strain>
    </source>
</reference>
<protein>
    <submittedName>
        <fullName evidence="4">Glycine zipper 2TM domain-containing protein</fullName>
    </submittedName>
</protein>
<evidence type="ECO:0000313" key="4">
    <source>
        <dbReference type="EMBL" id="RHF70737.1"/>
    </source>
</evidence>
<evidence type="ECO:0000313" key="5">
    <source>
        <dbReference type="Proteomes" id="UP000284676"/>
    </source>
</evidence>
<keyword evidence="1" id="KW-0812">Transmembrane</keyword>
<feature type="transmembrane region" description="Helical" evidence="1">
    <location>
        <begin position="36"/>
        <end position="62"/>
    </location>
</feature>
<dbReference type="Pfam" id="PF13441">
    <property type="entry name" value="Gly-zipper_YMGG"/>
    <property type="match status" value="1"/>
</dbReference>
<sequence length="67" mass="6378">MKKTLIVLGILVALLGITACTRTEKNVATGAAVGAVAGHVIGGSGTSTVIGAGLGAGVGAIMSEKDK</sequence>
<comment type="caution">
    <text evidence="4">The sequence shown here is derived from an EMBL/GenBank/DDBJ whole genome shotgun (WGS) entry which is preliminary data.</text>
</comment>
<name>A0A414PQB3_FUSMR</name>
<dbReference type="EMBL" id="QRHL01000022">
    <property type="protein sequence ID" value="RHF70737.1"/>
    <property type="molecule type" value="Genomic_DNA"/>
</dbReference>
<dbReference type="InterPro" id="IPR027367">
    <property type="entry name" value="Gly-zipper_YMGG"/>
</dbReference>
<dbReference type="Proteomes" id="UP000284676">
    <property type="component" value="Unassembled WGS sequence"/>
</dbReference>
<feature type="signal peptide" evidence="2">
    <location>
        <begin position="1"/>
        <end position="19"/>
    </location>
</feature>
<evidence type="ECO:0000256" key="1">
    <source>
        <dbReference type="SAM" id="Phobius"/>
    </source>
</evidence>
<keyword evidence="1" id="KW-1133">Transmembrane helix</keyword>
<keyword evidence="1" id="KW-0472">Membrane</keyword>
<dbReference type="GeneID" id="62764387"/>
<dbReference type="AlphaFoldDB" id="A0A414PQB3"/>
<keyword evidence="2" id="KW-0732">Signal</keyword>
<evidence type="ECO:0000259" key="3">
    <source>
        <dbReference type="Pfam" id="PF13441"/>
    </source>
</evidence>
<gene>
    <name evidence="4" type="ORF">DW663_10075</name>
</gene>
<feature type="chain" id="PRO_5019434346" evidence="2">
    <location>
        <begin position="20"/>
        <end position="67"/>
    </location>
</feature>
<accession>A0A414PQB3</accession>
<dbReference type="PROSITE" id="PS51257">
    <property type="entry name" value="PROKAR_LIPOPROTEIN"/>
    <property type="match status" value="1"/>
</dbReference>